<proteinExistence type="predicted"/>
<reference evidence="2" key="1">
    <citation type="submission" date="2022-03" db="EMBL/GenBank/DDBJ databases">
        <title>Genome Encyclopedia of Bacteria and Archaea VI: Functional Genomics of Type Strains.</title>
        <authorList>
            <person name="Whitman W."/>
        </authorList>
    </citation>
    <scope>NUCLEOTIDE SEQUENCE</scope>
    <source>
        <strain evidence="2">HSC-15S17</strain>
    </source>
</reference>
<keyword evidence="2" id="KW-0378">Hydrolase</keyword>
<dbReference type="Pfam" id="PF01844">
    <property type="entry name" value="HNH"/>
    <property type="match status" value="1"/>
</dbReference>
<dbReference type="SMART" id="SM00507">
    <property type="entry name" value="HNHc"/>
    <property type="match status" value="1"/>
</dbReference>
<keyword evidence="2" id="KW-0255">Endonuclease</keyword>
<feature type="domain" description="HNH nuclease" evidence="1">
    <location>
        <begin position="253"/>
        <end position="313"/>
    </location>
</feature>
<dbReference type="GO" id="GO:0004519">
    <property type="term" value="F:endonuclease activity"/>
    <property type="evidence" value="ECO:0007669"/>
    <property type="project" value="UniProtKB-KW"/>
</dbReference>
<name>A0ABT1GWM9_9BURK</name>
<dbReference type="InterPro" id="IPR003615">
    <property type="entry name" value="HNH_nuc"/>
</dbReference>
<comment type="caution">
    <text evidence="2">The sequence shown here is derived from an EMBL/GenBank/DDBJ whole genome shotgun (WGS) entry which is preliminary data.</text>
</comment>
<dbReference type="InterPro" id="IPR002711">
    <property type="entry name" value="HNH"/>
</dbReference>
<gene>
    <name evidence="2" type="ORF">L1274_006607</name>
</gene>
<protein>
    <submittedName>
        <fullName evidence="2">5-methylcytosine-specific restriction endonuclease McrA</fullName>
    </submittedName>
</protein>
<keyword evidence="2" id="KW-0540">Nuclease</keyword>
<evidence type="ECO:0000313" key="2">
    <source>
        <dbReference type="EMBL" id="MCP2012836.1"/>
    </source>
</evidence>
<dbReference type="CDD" id="cd00085">
    <property type="entry name" value="HNHc"/>
    <property type="match status" value="1"/>
</dbReference>
<dbReference type="Gene3D" id="1.10.30.50">
    <property type="match status" value="1"/>
</dbReference>
<dbReference type="Proteomes" id="UP001162889">
    <property type="component" value="Unassembled WGS sequence"/>
</dbReference>
<keyword evidence="3" id="KW-1185">Reference proteome</keyword>
<evidence type="ECO:0000313" key="3">
    <source>
        <dbReference type="Proteomes" id="UP001162889"/>
    </source>
</evidence>
<evidence type="ECO:0000259" key="1">
    <source>
        <dbReference type="SMART" id="SM00507"/>
    </source>
</evidence>
<dbReference type="EMBL" id="JALJZU010000043">
    <property type="protein sequence ID" value="MCP2012836.1"/>
    <property type="molecule type" value="Genomic_DNA"/>
</dbReference>
<sequence>MTAFGQMRSVAWLHKGEITMRMYVVRVNPDPRKCLPYSKYPTATEYKRIHKTSPMNGFHEAVNFLPEHGIIRGYLPPRHLVSMRTGEPFILVTITAKTAKTGGDKLVGVQAGCVYQGKTNRQSSEPGINLTWHYRCPASLSILFSEAILGARTIILGSSGSWVRGPTFEVKRNSQKRIINTISGLLRDSESKKRFKLLIERTNQVLPTAEFESESTFERDVAKAWHTSLSIVKGNKYPIQKEVRTFVYERDPKVVAYTLKNAKGICFDCKESGPFISKTTGFPYLEVHHVRTLKDAGGDTIDNTIALCPNCHRARHYS</sequence>
<accession>A0ABT1GWM9</accession>
<organism evidence="2 3">
    <name type="scientific">Duganella violaceipulchra</name>
    <dbReference type="NCBI Taxonomy" id="2849652"/>
    <lineage>
        <taxon>Bacteria</taxon>
        <taxon>Pseudomonadati</taxon>
        <taxon>Pseudomonadota</taxon>
        <taxon>Betaproteobacteria</taxon>
        <taxon>Burkholderiales</taxon>
        <taxon>Oxalobacteraceae</taxon>
        <taxon>Telluria group</taxon>
        <taxon>Duganella</taxon>
    </lineage>
</organism>